<dbReference type="InterPro" id="IPR035979">
    <property type="entry name" value="RBD_domain_sf"/>
</dbReference>
<dbReference type="SUPFAM" id="SSF54928">
    <property type="entry name" value="RNA-binding domain, RBD"/>
    <property type="match status" value="1"/>
</dbReference>
<dbReference type="InterPro" id="IPR012677">
    <property type="entry name" value="Nucleotide-bd_a/b_plait_sf"/>
</dbReference>
<evidence type="ECO:0000313" key="4">
    <source>
        <dbReference type="EnsemblMetazoa" id="AFAF004048-PA"/>
    </source>
</evidence>
<dbReference type="Pfam" id="PF00567">
    <property type="entry name" value="TUDOR"/>
    <property type="match status" value="1"/>
</dbReference>
<dbReference type="AlphaFoldDB" id="A0A182Q6J3"/>
<name>A0A182Q6J3_9DIPT</name>
<evidence type="ECO:0000256" key="1">
    <source>
        <dbReference type="ARBA" id="ARBA00022884"/>
    </source>
</evidence>
<sequence>MVSKVSVWYSKQVKIHYSEASKMKDVDHESSDNWKMDDHVDEKERTKIIVHNVNDITNEGLKRLCNNYGTVVNVYKPKSQSYAFIVFSNENEAALAIKQLNLKLGFRYNADFAQEKENVSASPLNEPAVPMTDDDWEQASAKRRFNVGFSLPLPITFPKREPLGTSMNYRSTESVTNLRRTDPELFFRIYKVSETFESVQELDYDAKLRQERLEKLQKVATNDCNNYDDDKNFTHKGLSEKERESFDKITFCVVCKGYGAVYCVNCRTFYCSVQHQKQHYDEHKLQCGKDTIKQSQDAEKSTNVSTCNVLSRDPLPPKAKVFITSILTPDRFYVRSAEAGADREYVKTIGDCAKAALGAVPVVSVQKLAVGDIYLAPYELLGIHGRVLVTEVGPDESKCVFIDHGLVMYVRNDTFLFIDDIELMYRKVQVYKVCLTDITDEYGEREKAIVYLKKLRGHPLQMKYRLENNNIVDVQLHTAAGDSVNDRINKLIVIPPIICSERSNDTGHDVRREAYIMYNEVPQTEPSLGTNRRIIILNRTTILLDARVTWIALEDLPYLENLQNMLECYGKKVSEFRQPYVPREGEMCLVRCLNRWYRGVCHETAGDGKPAVFLCDFGCMTMIDLSNIRKIPAQLATKIVRTHDGIVQGLAEAKADGLTLDSIFLDIYLTENEPIMADITKQMVTKPMLGAAESEKESQIMLNLHELSILLKTREVNK</sequence>
<dbReference type="Gene3D" id="3.30.70.330">
    <property type="match status" value="1"/>
</dbReference>
<dbReference type="STRING" id="69004.A0A182Q6J3"/>
<dbReference type="CDD" id="cd00590">
    <property type="entry name" value="RRM_SF"/>
    <property type="match status" value="1"/>
</dbReference>
<organism evidence="4 5">
    <name type="scientific">Anopheles farauti</name>
    <dbReference type="NCBI Taxonomy" id="69004"/>
    <lineage>
        <taxon>Eukaryota</taxon>
        <taxon>Metazoa</taxon>
        <taxon>Ecdysozoa</taxon>
        <taxon>Arthropoda</taxon>
        <taxon>Hexapoda</taxon>
        <taxon>Insecta</taxon>
        <taxon>Pterygota</taxon>
        <taxon>Neoptera</taxon>
        <taxon>Endopterygota</taxon>
        <taxon>Diptera</taxon>
        <taxon>Nematocera</taxon>
        <taxon>Culicoidea</taxon>
        <taxon>Culicidae</taxon>
        <taxon>Anophelinae</taxon>
        <taxon>Anopheles</taxon>
    </lineage>
</organism>
<dbReference type="Gene3D" id="2.30.30.140">
    <property type="match status" value="1"/>
</dbReference>
<evidence type="ECO:0000313" key="5">
    <source>
        <dbReference type="Proteomes" id="UP000075886"/>
    </source>
</evidence>
<keyword evidence="1 2" id="KW-0694">RNA-binding</keyword>
<reference evidence="5" key="1">
    <citation type="submission" date="2014-01" db="EMBL/GenBank/DDBJ databases">
        <title>The Genome Sequence of Anopheles farauti FAR1 (V2).</title>
        <authorList>
            <consortium name="The Broad Institute Genomics Platform"/>
            <person name="Neafsey D.E."/>
            <person name="Besansky N."/>
            <person name="Howell P."/>
            <person name="Walton C."/>
            <person name="Young S.K."/>
            <person name="Zeng Q."/>
            <person name="Gargeya S."/>
            <person name="Fitzgerald M."/>
            <person name="Haas B."/>
            <person name="Abouelleil A."/>
            <person name="Allen A.W."/>
            <person name="Alvarado L."/>
            <person name="Arachchi H.M."/>
            <person name="Berlin A.M."/>
            <person name="Chapman S.B."/>
            <person name="Gainer-Dewar J."/>
            <person name="Goldberg J."/>
            <person name="Griggs A."/>
            <person name="Gujja S."/>
            <person name="Hansen M."/>
            <person name="Howarth C."/>
            <person name="Imamovic A."/>
            <person name="Ireland A."/>
            <person name="Larimer J."/>
            <person name="McCowan C."/>
            <person name="Murphy C."/>
            <person name="Pearson M."/>
            <person name="Poon T.W."/>
            <person name="Priest M."/>
            <person name="Roberts A."/>
            <person name="Saif S."/>
            <person name="Shea T."/>
            <person name="Sisk P."/>
            <person name="Sykes S."/>
            <person name="Wortman J."/>
            <person name="Nusbaum C."/>
            <person name="Birren B."/>
        </authorList>
    </citation>
    <scope>NUCLEOTIDE SEQUENCE [LARGE SCALE GENOMIC DNA]</scope>
    <source>
        <strain evidence="5">FAR1</strain>
    </source>
</reference>
<protein>
    <recommendedName>
        <fullName evidence="3">RRM domain-containing protein</fullName>
    </recommendedName>
</protein>
<dbReference type="PANTHER" id="PTHR22948">
    <property type="entry name" value="TUDOR DOMAIN CONTAINING PROTEIN"/>
    <property type="match status" value="1"/>
</dbReference>
<dbReference type="PANTHER" id="PTHR22948:SF76">
    <property type="entry name" value="FI20010P1-RELATED"/>
    <property type="match status" value="1"/>
</dbReference>
<dbReference type="SUPFAM" id="SSF144232">
    <property type="entry name" value="HIT/MYND zinc finger-like"/>
    <property type="match status" value="1"/>
</dbReference>
<evidence type="ECO:0000259" key="3">
    <source>
        <dbReference type="PROSITE" id="PS50102"/>
    </source>
</evidence>
<dbReference type="InterPro" id="IPR050621">
    <property type="entry name" value="Tudor_domain_containing"/>
</dbReference>
<dbReference type="Gene3D" id="6.10.140.2220">
    <property type="match status" value="1"/>
</dbReference>
<dbReference type="SUPFAM" id="SSF63748">
    <property type="entry name" value="Tudor/PWWP/MBT"/>
    <property type="match status" value="2"/>
</dbReference>
<dbReference type="GO" id="GO:0003723">
    <property type="term" value="F:RNA binding"/>
    <property type="evidence" value="ECO:0007669"/>
    <property type="project" value="UniProtKB-UniRule"/>
</dbReference>
<dbReference type="PROSITE" id="PS50102">
    <property type="entry name" value="RRM"/>
    <property type="match status" value="1"/>
</dbReference>
<dbReference type="EnsemblMetazoa" id="AFAF004048-RA">
    <property type="protein sequence ID" value="AFAF004048-PA"/>
    <property type="gene ID" value="AFAF004048"/>
</dbReference>
<dbReference type="EMBL" id="AXCN02002382">
    <property type="status" value="NOT_ANNOTATED_CDS"/>
    <property type="molecule type" value="Genomic_DNA"/>
</dbReference>
<reference evidence="4" key="2">
    <citation type="submission" date="2020-05" db="UniProtKB">
        <authorList>
            <consortium name="EnsemblMetazoa"/>
        </authorList>
    </citation>
    <scope>IDENTIFICATION</scope>
    <source>
        <strain evidence="4">FAR1</strain>
    </source>
</reference>
<feature type="domain" description="RRM" evidence="3">
    <location>
        <begin position="46"/>
        <end position="115"/>
    </location>
</feature>
<dbReference type="InterPro" id="IPR000504">
    <property type="entry name" value="RRM_dom"/>
</dbReference>
<keyword evidence="5" id="KW-1185">Reference proteome</keyword>
<evidence type="ECO:0000256" key="2">
    <source>
        <dbReference type="PROSITE-ProRule" id="PRU00176"/>
    </source>
</evidence>
<proteinExistence type="predicted"/>
<dbReference type="Pfam" id="PF00076">
    <property type="entry name" value="RRM_1"/>
    <property type="match status" value="1"/>
</dbReference>
<dbReference type="SMART" id="SM00360">
    <property type="entry name" value="RRM"/>
    <property type="match status" value="1"/>
</dbReference>
<dbReference type="InterPro" id="IPR002999">
    <property type="entry name" value="Tudor"/>
</dbReference>
<dbReference type="Proteomes" id="UP000075886">
    <property type="component" value="Unassembled WGS sequence"/>
</dbReference>
<dbReference type="VEuPathDB" id="VectorBase:AFAF004048"/>
<accession>A0A182Q6J3</accession>